<feature type="transmembrane region" description="Helical" evidence="1">
    <location>
        <begin position="6"/>
        <end position="23"/>
    </location>
</feature>
<dbReference type="SUPFAM" id="SSF52980">
    <property type="entry name" value="Restriction endonuclease-like"/>
    <property type="match status" value="1"/>
</dbReference>
<evidence type="ECO:0000256" key="1">
    <source>
        <dbReference type="SAM" id="Phobius"/>
    </source>
</evidence>
<evidence type="ECO:0000313" key="3">
    <source>
        <dbReference type="EMBL" id="MBF9144347.1"/>
    </source>
</evidence>
<dbReference type="Proteomes" id="UP000645610">
    <property type="component" value="Unassembled WGS sequence"/>
</dbReference>
<feature type="domain" description="Restriction endonuclease type IV Mrr" evidence="2">
    <location>
        <begin position="211"/>
        <end position="281"/>
    </location>
</feature>
<keyword evidence="4" id="KW-1185">Reference proteome</keyword>
<evidence type="ECO:0000313" key="4">
    <source>
        <dbReference type="Proteomes" id="UP000645610"/>
    </source>
</evidence>
<keyword evidence="3" id="KW-0540">Nuclease</keyword>
<protein>
    <submittedName>
        <fullName evidence="3">Restriction endonuclease</fullName>
    </submittedName>
</protein>
<dbReference type="Pfam" id="PF04471">
    <property type="entry name" value="Mrr_cat"/>
    <property type="match status" value="1"/>
</dbReference>
<reference evidence="3 4" key="1">
    <citation type="submission" date="2020-11" db="EMBL/GenBank/DDBJ databases">
        <authorList>
            <person name="Kim M.K."/>
        </authorList>
    </citation>
    <scope>NUCLEOTIDE SEQUENCE [LARGE SCALE GENOMIC DNA]</scope>
    <source>
        <strain evidence="3 4">BT439</strain>
    </source>
</reference>
<dbReference type="EMBL" id="JADQDP010000008">
    <property type="protein sequence ID" value="MBF9144347.1"/>
    <property type="molecule type" value="Genomic_DNA"/>
</dbReference>
<keyword evidence="1" id="KW-0812">Transmembrane</keyword>
<dbReference type="GO" id="GO:0004519">
    <property type="term" value="F:endonuclease activity"/>
    <property type="evidence" value="ECO:0007669"/>
    <property type="project" value="UniProtKB-KW"/>
</dbReference>
<sequence>MAEYLYLWLVLLGFLVGLGLLAIRKNRLDKQLAQEKSSLYKDYQTRNSELNVREKILDKRTADVARLEKVLTEKSKSFPWLAGAIADLVLLNNNQVADYLAFKPRPAKSSAQAVREVGKEKRILAAQLKHLQYVINQYEGLFPFLTEFREGEIEEALLEIKDTYGEQAPQEADPVSVFLTAGEYSSLSTTERNQRALERYMQGRKSSYQLGRDYERFVGYLYECEGYTVTYFGIENGKEDLGRDLICRKDGNTLIVQCKYWSKHKLIHEKHINQLFGTTVKFYLDSAQKKLAEQQLHLFPQLLSASNILGVFCTSTDLSDTARKFAQALGIQVREQVKLGAFPMIKCHISSATGERIYHLPFDQMYDRTKLDKAGEFYALTVADAEAKGFRRAWRWRG</sequence>
<dbReference type="InterPro" id="IPR011856">
    <property type="entry name" value="tRNA_endonuc-like_dom_sf"/>
</dbReference>
<comment type="caution">
    <text evidence="3">The sequence shown here is derived from an EMBL/GenBank/DDBJ whole genome shotgun (WGS) entry which is preliminary data.</text>
</comment>
<dbReference type="InterPro" id="IPR007560">
    <property type="entry name" value="Restrct_endonuc_IV_Mrr"/>
</dbReference>
<keyword evidence="1" id="KW-1133">Transmembrane helix</keyword>
<dbReference type="RefSeq" id="WP_196288706.1">
    <property type="nucleotide sequence ID" value="NZ_JADQDP010000008.1"/>
</dbReference>
<gene>
    <name evidence="3" type="ORF">I2I01_22075</name>
</gene>
<dbReference type="Gene3D" id="3.40.1350.10">
    <property type="match status" value="1"/>
</dbReference>
<proteinExistence type="predicted"/>
<dbReference type="GO" id="GO:0009307">
    <property type="term" value="P:DNA restriction-modification system"/>
    <property type="evidence" value="ECO:0007669"/>
    <property type="project" value="InterPro"/>
</dbReference>
<accession>A0A931BL74</accession>
<keyword evidence="1" id="KW-0472">Membrane</keyword>
<dbReference type="InterPro" id="IPR011335">
    <property type="entry name" value="Restrct_endonuc-II-like"/>
</dbReference>
<name>A0A931BL74_9BACT</name>
<keyword evidence="3" id="KW-0378">Hydrolase</keyword>
<dbReference type="AlphaFoldDB" id="A0A931BL74"/>
<organism evidence="3 4">
    <name type="scientific">Hymenobacter properus</name>
    <dbReference type="NCBI Taxonomy" id="2791026"/>
    <lineage>
        <taxon>Bacteria</taxon>
        <taxon>Pseudomonadati</taxon>
        <taxon>Bacteroidota</taxon>
        <taxon>Cytophagia</taxon>
        <taxon>Cytophagales</taxon>
        <taxon>Hymenobacteraceae</taxon>
        <taxon>Hymenobacter</taxon>
    </lineage>
</organism>
<evidence type="ECO:0000259" key="2">
    <source>
        <dbReference type="Pfam" id="PF04471"/>
    </source>
</evidence>
<keyword evidence="3" id="KW-0255">Endonuclease</keyword>
<dbReference type="GO" id="GO:0003677">
    <property type="term" value="F:DNA binding"/>
    <property type="evidence" value="ECO:0007669"/>
    <property type="project" value="InterPro"/>
</dbReference>